<dbReference type="InterPro" id="IPR052035">
    <property type="entry name" value="ZnF_BED_domain_contain"/>
</dbReference>
<keyword evidence="4" id="KW-0862">Zinc</keyword>
<reference evidence="6 7" key="1">
    <citation type="submission" date="2016-05" db="EMBL/GenBank/DDBJ databases">
        <title>Nuclear genome of Blastocystis sp. subtype 1 NandII.</title>
        <authorList>
            <person name="Gentekaki E."/>
            <person name="Curtis B."/>
            <person name="Stairs C."/>
            <person name="Eme L."/>
            <person name="Herman E."/>
            <person name="Klimes V."/>
            <person name="Arias M.C."/>
            <person name="Elias M."/>
            <person name="Hilliou F."/>
            <person name="Klute M."/>
            <person name="Malik S.-B."/>
            <person name="Pightling A."/>
            <person name="Rachubinski R."/>
            <person name="Salas D."/>
            <person name="Schlacht A."/>
            <person name="Suga H."/>
            <person name="Archibald J."/>
            <person name="Ball S.G."/>
            <person name="Clark G."/>
            <person name="Dacks J."/>
            <person name="Van Der Giezen M."/>
            <person name="Tsaousis A."/>
            <person name="Roger A."/>
        </authorList>
    </citation>
    <scope>NUCLEOTIDE SEQUENCE [LARGE SCALE GENOMIC DNA]</scope>
    <source>
        <strain evidence="7">ATCC 50177 / NandII</strain>
    </source>
</reference>
<name>A0A196SDZ6_BLAHN</name>
<evidence type="ECO:0000256" key="3">
    <source>
        <dbReference type="ARBA" id="ARBA00022771"/>
    </source>
</evidence>
<evidence type="ECO:0000313" key="6">
    <source>
        <dbReference type="EMBL" id="OAO14219.1"/>
    </source>
</evidence>
<keyword evidence="5" id="KW-0539">Nucleus</keyword>
<dbReference type="SUPFAM" id="SSF53098">
    <property type="entry name" value="Ribonuclease H-like"/>
    <property type="match status" value="1"/>
</dbReference>
<sequence>MDLLGDGYGQLYLKKKKSAYRYCVLCREDKSAYGEQFRGHLKKHMSKENIGEFEAYIKKWNRNKLKELFEQASDRCSSKRETRGTLDGVVQTTVVDPDVLLSKMLVNCYIPFSACDNPDFRELIKCIAPSYHLPSRNTVVSRVGSVSEKVRQYILNQLNGREACIVIDGMSKHDHTFYNILLSSASSAFNEARPVVFFWDCVEMHSQTGEAIGQLIASTIKELEKSSITVNAYASDNCKAMIKAGEHASRVLGRTIMRIPCGSHILNLALLDFVKDPCISRVWNKVVVLSICYC</sequence>
<dbReference type="SUPFAM" id="SSF140996">
    <property type="entry name" value="Hermes dimerisation domain"/>
    <property type="match status" value="1"/>
</dbReference>
<gene>
    <name evidence="6" type="ORF">AV274_4083</name>
</gene>
<keyword evidence="3" id="KW-0863">Zinc-finger</keyword>
<dbReference type="Proteomes" id="UP000078348">
    <property type="component" value="Unassembled WGS sequence"/>
</dbReference>
<comment type="caution">
    <text evidence="6">The sequence shown here is derived from an EMBL/GenBank/DDBJ whole genome shotgun (WGS) entry which is preliminary data.</text>
</comment>
<dbReference type="PANTHER" id="PTHR46481">
    <property type="entry name" value="ZINC FINGER BED DOMAIN-CONTAINING PROTEIN 4"/>
    <property type="match status" value="1"/>
</dbReference>
<dbReference type="InterPro" id="IPR012337">
    <property type="entry name" value="RNaseH-like_sf"/>
</dbReference>
<dbReference type="OrthoDB" id="117690at2759"/>
<accession>A0A196SDZ6</accession>
<evidence type="ECO:0000256" key="4">
    <source>
        <dbReference type="ARBA" id="ARBA00022833"/>
    </source>
</evidence>
<dbReference type="EMBL" id="LXWW01000280">
    <property type="protein sequence ID" value="OAO14219.1"/>
    <property type="molecule type" value="Genomic_DNA"/>
</dbReference>
<dbReference type="PANTHER" id="PTHR46481:SF10">
    <property type="entry name" value="ZINC FINGER BED DOMAIN-CONTAINING PROTEIN 39"/>
    <property type="match status" value="1"/>
</dbReference>
<keyword evidence="2" id="KW-0479">Metal-binding</keyword>
<proteinExistence type="predicted"/>
<dbReference type="GO" id="GO:0008270">
    <property type="term" value="F:zinc ion binding"/>
    <property type="evidence" value="ECO:0007669"/>
    <property type="project" value="UniProtKB-KW"/>
</dbReference>
<protein>
    <recommendedName>
        <fullName evidence="8">DUF659 domain-containing protein</fullName>
    </recommendedName>
</protein>
<organism evidence="6 7">
    <name type="scientific">Blastocystis sp. subtype 1 (strain ATCC 50177 / NandII)</name>
    <dbReference type="NCBI Taxonomy" id="478820"/>
    <lineage>
        <taxon>Eukaryota</taxon>
        <taxon>Sar</taxon>
        <taxon>Stramenopiles</taxon>
        <taxon>Bigyra</taxon>
        <taxon>Opalozoa</taxon>
        <taxon>Opalinata</taxon>
        <taxon>Blastocystidae</taxon>
        <taxon>Blastocystis</taxon>
    </lineage>
</organism>
<evidence type="ECO:0000256" key="2">
    <source>
        <dbReference type="ARBA" id="ARBA00022723"/>
    </source>
</evidence>
<evidence type="ECO:0000256" key="1">
    <source>
        <dbReference type="ARBA" id="ARBA00004123"/>
    </source>
</evidence>
<comment type="subcellular location">
    <subcellularLocation>
        <location evidence="1">Nucleus</location>
    </subcellularLocation>
</comment>
<keyword evidence="7" id="KW-1185">Reference proteome</keyword>
<dbReference type="STRING" id="478820.A0A196SDZ6"/>
<dbReference type="AlphaFoldDB" id="A0A196SDZ6"/>
<evidence type="ECO:0000313" key="7">
    <source>
        <dbReference type="Proteomes" id="UP000078348"/>
    </source>
</evidence>
<evidence type="ECO:0000256" key="5">
    <source>
        <dbReference type="ARBA" id="ARBA00023242"/>
    </source>
</evidence>
<evidence type="ECO:0008006" key="8">
    <source>
        <dbReference type="Google" id="ProtNLM"/>
    </source>
</evidence>
<dbReference type="GO" id="GO:0005634">
    <property type="term" value="C:nucleus"/>
    <property type="evidence" value="ECO:0007669"/>
    <property type="project" value="UniProtKB-SubCell"/>
</dbReference>